<feature type="signal peptide" evidence="1">
    <location>
        <begin position="1"/>
        <end position="20"/>
    </location>
</feature>
<dbReference type="Proteomes" id="UP000887565">
    <property type="component" value="Unplaced"/>
</dbReference>
<reference evidence="3" key="1">
    <citation type="submission" date="2022-11" db="UniProtKB">
        <authorList>
            <consortium name="WormBaseParasite"/>
        </authorList>
    </citation>
    <scope>IDENTIFICATION</scope>
</reference>
<proteinExistence type="predicted"/>
<evidence type="ECO:0000256" key="1">
    <source>
        <dbReference type="SAM" id="SignalP"/>
    </source>
</evidence>
<organism evidence="2 3">
    <name type="scientific">Romanomermis culicivorax</name>
    <name type="common">Nematode worm</name>
    <dbReference type="NCBI Taxonomy" id="13658"/>
    <lineage>
        <taxon>Eukaryota</taxon>
        <taxon>Metazoa</taxon>
        <taxon>Ecdysozoa</taxon>
        <taxon>Nematoda</taxon>
        <taxon>Enoplea</taxon>
        <taxon>Dorylaimia</taxon>
        <taxon>Mermithida</taxon>
        <taxon>Mermithoidea</taxon>
        <taxon>Mermithidae</taxon>
        <taxon>Romanomermis</taxon>
    </lineage>
</organism>
<evidence type="ECO:0000313" key="2">
    <source>
        <dbReference type="Proteomes" id="UP000887565"/>
    </source>
</evidence>
<evidence type="ECO:0000313" key="3">
    <source>
        <dbReference type="WBParaSite" id="nRc.2.0.1.t04619-RA"/>
    </source>
</evidence>
<dbReference type="WBParaSite" id="nRc.2.0.1.t04619-RA">
    <property type="protein sequence ID" value="nRc.2.0.1.t04619-RA"/>
    <property type="gene ID" value="nRc.2.0.1.g04619"/>
</dbReference>
<keyword evidence="1" id="KW-0732">Signal</keyword>
<keyword evidence="2" id="KW-1185">Reference proteome</keyword>
<feature type="chain" id="PRO_5037641486" evidence="1">
    <location>
        <begin position="21"/>
        <end position="81"/>
    </location>
</feature>
<dbReference type="AlphaFoldDB" id="A0A915HS95"/>
<accession>A0A915HS95</accession>
<sequence length="81" mass="9000">MKVILQFVILCSITVFLSSGGKMTIEQLTVKCRHKCLELFSRMGHLVRGVCVPCNGTCLSSQQGMLLFYQNCSHCVDVIMA</sequence>
<name>A0A915HS95_ROMCU</name>
<protein>
    <submittedName>
        <fullName evidence="3">Uncharacterized protein</fullName>
    </submittedName>
</protein>